<evidence type="ECO:0000256" key="1">
    <source>
        <dbReference type="ARBA" id="ARBA00001971"/>
    </source>
</evidence>
<dbReference type="Gene3D" id="1.10.630.10">
    <property type="entry name" value="Cytochrome P450"/>
    <property type="match status" value="1"/>
</dbReference>
<dbReference type="InterPro" id="IPR050364">
    <property type="entry name" value="Cytochrome_P450_fung"/>
</dbReference>
<dbReference type="GO" id="GO:0004497">
    <property type="term" value="F:monooxygenase activity"/>
    <property type="evidence" value="ECO:0007669"/>
    <property type="project" value="UniProtKB-KW"/>
</dbReference>
<dbReference type="Proteomes" id="UP000541558">
    <property type="component" value="Unassembled WGS sequence"/>
</dbReference>
<protein>
    <recommendedName>
        <fullName evidence="14">Cytochrome P450</fullName>
    </recommendedName>
</protein>
<evidence type="ECO:0000256" key="11">
    <source>
        <dbReference type="SAM" id="Phobius"/>
    </source>
</evidence>
<keyword evidence="6 10" id="KW-0560">Oxidoreductase</keyword>
<evidence type="ECO:0008006" key="14">
    <source>
        <dbReference type="Google" id="ProtNLM"/>
    </source>
</evidence>
<dbReference type="GO" id="GO:0020037">
    <property type="term" value="F:heme binding"/>
    <property type="evidence" value="ECO:0007669"/>
    <property type="project" value="InterPro"/>
</dbReference>
<evidence type="ECO:0000256" key="10">
    <source>
        <dbReference type="RuleBase" id="RU000461"/>
    </source>
</evidence>
<dbReference type="Pfam" id="PF00067">
    <property type="entry name" value="p450"/>
    <property type="match status" value="1"/>
</dbReference>
<comment type="pathway">
    <text evidence="2">Secondary metabolite biosynthesis.</text>
</comment>
<organism evidence="12 13">
    <name type="scientific">Ephemerocybe angulata</name>
    <dbReference type="NCBI Taxonomy" id="980116"/>
    <lineage>
        <taxon>Eukaryota</taxon>
        <taxon>Fungi</taxon>
        <taxon>Dikarya</taxon>
        <taxon>Basidiomycota</taxon>
        <taxon>Agaricomycotina</taxon>
        <taxon>Agaricomycetes</taxon>
        <taxon>Agaricomycetidae</taxon>
        <taxon>Agaricales</taxon>
        <taxon>Agaricineae</taxon>
        <taxon>Psathyrellaceae</taxon>
        <taxon>Ephemerocybe</taxon>
    </lineage>
</organism>
<keyword evidence="5 9" id="KW-0479">Metal-binding</keyword>
<feature type="transmembrane region" description="Helical" evidence="11">
    <location>
        <begin position="124"/>
        <end position="143"/>
    </location>
</feature>
<evidence type="ECO:0000256" key="8">
    <source>
        <dbReference type="ARBA" id="ARBA00023033"/>
    </source>
</evidence>
<dbReference type="PROSITE" id="PS00086">
    <property type="entry name" value="CYTOCHROME_P450"/>
    <property type="match status" value="1"/>
</dbReference>
<feature type="transmembrane region" description="Helical" evidence="11">
    <location>
        <begin position="226"/>
        <end position="246"/>
    </location>
</feature>
<keyword evidence="8 10" id="KW-0503">Monooxygenase</keyword>
<evidence type="ECO:0000256" key="3">
    <source>
        <dbReference type="ARBA" id="ARBA00010617"/>
    </source>
</evidence>
<dbReference type="InterPro" id="IPR001128">
    <property type="entry name" value="Cyt_P450"/>
</dbReference>
<comment type="cofactor">
    <cofactor evidence="1 9">
        <name>heme</name>
        <dbReference type="ChEBI" id="CHEBI:30413"/>
    </cofactor>
</comment>
<dbReference type="GO" id="GO:0005506">
    <property type="term" value="F:iron ion binding"/>
    <property type="evidence" value="ECO:0007669"/>
    <property type="project" value="InterPro"/>
</dbReference>
<keyword evidence="11" id="KW-1133">Transmembrane helix</keyword>
<dbReference type="CDD" id="cd11065">
    <property type="entry name" value="CYP64-like"/>
    <property type="match status" value="1"/>
</dbReference>
<sequence>MWLNDTFGGPSGSVVGHATARRSLMAPVWQLLAAKGTIWSECPFVRRRCLSFFGFLHSSGRRCIGYSKQIGNGSWRMQCPHDGPIPRLHSSNKRCKVQNGSTRDIKTNDARSPTYLNTMPALELRSWAILALGLGTILFVKATTARRKRNPRRLPLPPGPAGYPILGNATQIPIEKPWEGYNALCREHGDIVYLDAIGQGMMMLGSRRRAVDLLEKRAAIYSDRPYLPFVELIGMFSWAFGVIPYGTRWREHRRAFHQQLNQNAVRRFHPLMQEERSLLLRKLQETPENWTKHLLMFFGASIMRTAYGFDDTKHNESLVLGAEEIVGAFGEAAVPGKYLVNIFPSLSMVPAWFPGAGWKRHFMKVAELTRNVVSAPFQEAKEQLARGERSVHPSMAATFIDNLPEVETGNDESEHSAETVARDICAVAYVAGADTTVSSATGLVNALVNNPHVQLKAQAEIDAVIGAGRLPLISDRPQLPYIHAIVKEVSRWYTVIPIGVVHTNAEDDEYDGYFIPKGTYIFQNNWAIMHDPEVFEKPLDFIPERYLKDGKLNPAVLDPEAAAFGYGRRICPGRHFSNDALFLFAASVLATFTIHPKKDEHGHPIPAKFEIENHNVAKPLPFECEFVPRPGRADLME</sequence>
<keyword evidence="4 9" id="KW-0349">Heme</keyword>
<dbReference type="EMBL" id="JAACJK010000224">
    <property type="protein sequence ID" value="KAF5313427.1"/>
    <property type="molecule type" value="Genomic_DNA"/>
</dbReference>
<comment type="similarity">
    <text evidence="3 10">Belongs to the cytochrome P450 family.</text>
</comment>
<evidence type="ECO:0000313" key="13">
    <source>
        <dbReference type="Proteomes" id="UP000541558"/>
    </source>
</evidence>
<dbReference type="PANTHER" id="PTHR46300">
    <property type="entry name" value="P450, PUTATIVE (EUROFUNG)-RELATED-RELATED"/>
    <property type="match status" value="1"/>
</dbReference>
<evidence type="ECO:0000256" key="4">
    <source>
        <dbReference type="ARBA" id="ARBA00022617"/>
    </source>
</evidence>
<dbReference type="PRINTS" id="PR00463">
    <property type="entry name" value="EP450I"/>
</dbReference>
<dbReference type="InterPro" id="IPR017972">
    <property type="entry name" value="Cyt_P450_CS"/>
</dbReference>
<keyword evidence="7 9" id="KW-0408">Iron</keyword>
<proteinExistence type="inferred from homology"/>
<name>A0A8H5AYS0_9AGAR</name>
<reference evidence="12 13" key="1">
    <citation type="journal article" date="2020" name="ISME J.">
        <title>Uncovering the hidden diversity of litter-decomposition mechanisms in mushroom-forming fungi.</title>
        <authorList>
            <person name="Floudas D."/>
            <person name="Bentzer J."/>
            <person name="Ahren D."/>
            <person name="Johansson T."/>
            <person name="Persson P."/>
            <person name="Tunlid A."/>
        </authorList>
    </citation>
    <scope>NUCLEOTIDE SEQUENCE [LARGE SCALE GENOMIC DNA]</scope>
    <source>
        <strain evidence="12 13">CBS 175.51</strain>
    </source>
</reference>
<evidence type="ECO:0000256" key="5">
    <source>
        <dbReference type="ARBA" id="ARBA00022723"/>
    </source>
</evidence>
<dbReference type="SUPFAM" id="SSF48264">
    <property type="entry name" value="Cytochrome P450"/>
    <property type="match status" value="1"/>
</dbReference>
<evidence type="ECO:0000256" key="9">
    <source>
        <dbReference type="PIRSR" id="PIRSR602401-1"/>
    </source>
</evidence>
<accession>A0A8H5AYS0</accession>
<feature type="binding site" description="axial binding residue" evidence="9">
    <location>
        <position position="571"/>
    </location>
    <ligand>
        <name>heme</name>
        <dbReference type="ChEBI" id="CHEBI:30413"/>
    </ligand>
    <ligandPart>
        <name>Fe</name>
        <dbReference type="ChEBI" id="CHEBI:18248"/>
    </ligandPart>
</feature>
<evidence type="ECO:0000256" key="2">
    <source>
        <dbReference type="ARBA" id="ARBA00005179"/>
    </source>
</evidence>
<dbReference type="GO" id="GO:0016705">
    <property type="term" value="F:oxidoreductase activity, acting on paired donors, with incorporation or reduction of molecular oxygen"/>
    <property type="evidence" value="ECO:0007669"/>
    <property type="project" value="InterPro"/>
</dbReference>
<keyword evidence="11" id="KW-0472">Membrane</keyword>
<dbReference type="AlphaFoldDB" id="A0A8H5AYS0"/>
<comment type="caution">
    <text evidence="12">The sequence shown here is derived from an EMBL/GenBank/DDBJ whole genome shotgun (WGS) entry which is preliminary data.</text>
</comment>
<evidence type="ECO:0000313" key="12">
    <source>
        <dbReference type="EMBL" id="KAF5313427.1"/>
    </source>
</evidence>
<dbReference type="OrthoDB" id="2789670at2759"/>
<keyword evidence="13" id="KW-1185">Reference proteome</keyword>
<dbReference type="InterPro" id="IPR002401">
    <property type="entry name" value="Cyt_P450_E_grp-I"/>
</dbReference>
<evidence type="ECO:0000256" key="6">
    <source>
        <dbReference type="ARBA" id="ARBA00023002"/>
    </source>
</evidence>
<gene>
    <name evidence="12" type="ORF">D9611_008538</name>
</gene>
<evidence type="ECO:0000256" key="7">
    <source>
        <dbReference type="ARBA" id="ARBA00023004"/>
    </source>
</evidence>
<keyword evidence="11" id="KW-0812">Transmembrane</keyword>
<dbReference type="PANTHER" id="PTHR46300:SF7">
    <property type="entry name" value="P450, PUTATIVE (EUROFUNG)-RELATED"/>
    <property type="match status" value="1"/>
</dbReference>
<dbReference type="InterPro" id="IPR036396">
    <property type="entry name" value="Cyt_P450_sf"/>
</dbReference>